<organism evidence="3 4">
    <name type="scientific">Allokutzneria albata</name>
    <name type="common">Kibdelosporangium albatum</name>
    <dbReference type="NCBI Taxonomy" id="211114"/>
    <lineage>
        <taxon>Bacteria</taxon>
        <taxon>Bacillati</taxon>
        <taxon>Actinomycetota</taxon>
        <taxon>Actinomycetes</taxon>
        <taxon>Pseudonocardiales</taxon>
        <taxon>Pseudonocardiaceae</taxon>
        <taxon>Allokutzneria</taxon>
    </lineage>
</organism>
<evidence type="ECO:0000259" key="2">
    <source>
        <dbReference type="Pfam" id="PF07811"/>
    </source>
</evidence>
<dbReference type="Proteomes" id="UP000183376">
    <property type="component" value="Chromosome I"/>
</dbReference>
<proteinExistence type="predicted"/>
<feature type="domain" description="TadE-like" evidence="2">
    <location>
        <begin position="29"/>
        <end position="69"/>
    </location>
</feature>
<sequence>MNTHDTTPNSPQRTDRWGRLRRLLREENGSATVELVIAAPLVMLMVTLAFQIAVWAHATHIARAAATTGLAAARVVDATASHGEAAAQRVLDQLGAGPLRASRVALTRGQREVVVRVSGTATNILPGLRLPVRAEAAGPVQRLTASPGTQP</sequence>
<evidence type="ECO:0000313" key="3">
    <source>
        <dbReference type="EMBL" id="SDN05862.1"/>
    </source>
</evidence>
<dbReference type="InterPro" id="IPR012495">
    <property type="entry name" value="TadE-like_dom"/>
</dbReference>
<dbReference type="Pfam" id="PF07811">
    <property type="entry name" value="TadE"/>
    <property type="match status" value="1"/>
</dbReference>
<gene>
    <name evidence="3" type="ORF">SAMN04489726_4688</name>
</gene>
<evidence type="ECO:0000256" key="1">
    <source>
        <dbReference type="SAM" id="Phobius"/>
    </source>
</evidence>
<keyword evidence="1" id="KW-0472">Membrane</keyword>
<accession>A0A1G9Y9S1</accession>
<keyword evidence="4" id="KW-1185">Reference proteome</keyword>
<name>A0A1G9Y9S1_ALLAB</name>
<keyword evidence="1" id="KW-1133">Transmembrane helix</keyword>
<reference evidence="3 4" key="1">
    <citation type="submission" date="2016-10" db="EMBL/GenBank/DDBJ databases">
        <authorList>
            <person name="de Groot N.N."/>
        </authorList>
    </citation>
    <scope>NUCLEOTIDE SEQUENCE [LARGE SCALE GENOMIC DNA]</scope>
    <source>
        <strain evidence="3 4">DSM 44149</strain>
    </source>
</reference>
<dbReference type="eggNOG" id="ENOG503362A">
    <property type="taxonomic scope" value="Bacteria"/>
</dbReference>
<dbReference type="RefSeq" id="WP_052408007.1">
    <property type="nucleotide sequence ID" value="NZ_JOEF01000030.1"/>
</dbReference>
<feature type="transmembrane region" description="Helical" evidence="1">
    <location>
        <begin position="35"/>
        <end position="56"/>
    </location>
</feature>
<evidence type="ECO:0000313" key="4">
    <source>
        <dbReference type="Proteomes" id="UP000183376"/>
    </source>
</evidence>
<protein>
    <submittedName>
        <fullName evidence="3">TadE-like protein</fullName>
    </submittedName>
</protein>
<dbReference type="STRING" id="211114.SAMN04489726_4688"/>
<dbReference type="OrthoDB" id="3629197at2"/>
<keyword evidence="1" id="KW-0812">Transmembrane</keyword>
<dbReference type="AlphaFoldDB" id="A0A1G9Y9S1"/>
<dbReference type="EMBL" id="LT629701">
    <property type="protein sequence ID" value="SDN05862.1"/>
    <property type="molecule type" value="Genomic_DNA"/>
</dbReference>